<reference evidence="2" key="1">
    <citation type="submission" date="2021-04" db="EMBL/GenBank/DDBJ databases">
        <title>Genome sequence of Woronichinia naegeliana from Washington state freshwater lake bloom.</title>
        <authorList>
            <person name="Dreher T.W."/>
        </authorList>
    </citation>
    <scope>NUCLEOTIDE SEQUENCE</scope>
    <source>
        <strain evidence="2">WA131</strain>
    </source>
</reference>
<dbReference type="Proteomes" id="UP001065613">
    <property type="component" value="Chromosome"/>
</dbReference>
<feature type="compositionally biased region" description="Pro residues" evidence="1">
    <location>
        <begin position="206"/>
        <end position="240"/>
    </location>
</feature>
<organism evidence="2">
    <name type="scientific">Woronichinia naegeliana WA131</name>
    <dbReference type="NCBI Taxonomy" id="2824559"/>
    <lineage>
        <taxon>Bacteria</taxon>
        <taxon>Bacillati</taxon>
        <taxon>Cyanobacteriota</taxon>
        <taxon>Cyanophyceae</taxon>
        <taxon>Synechococcales</taxon>
        <taxon>Coelosphaeriaceae</taxon>
        <taxon>Woronichinia</taxon>
    </lineage>
</organism>
<accession>A0A977L2R5</accession>
<evidence type="ECO:0000313" key="2">
    <source>
        <dbReference type="EMBL" id="UXE63350.1"/>
    </source>
</evidence>
<dbReference type="EMBL" id="CP073041">
    <property type="protein sequence ID" value="UXE63350.1"/>
    <property type="molecule type" value="Genomic_DNA"/>
</dbReference>
<gene>
    <name evidence="2" type="ORF">KA717_12370</name>
</gene>
<sequence length="342" mass="38489">MPDEQKNIENELPVQPESKKIQETEFPALNKDKIEFYSSLKKAVWATFGSILLLIVTQLMTNCSNQSLENKKRESELIKQALAPGNQQQSEQNLIFLVRAKLIDCKQFDKKPIQEYLNLNAIKSFFNPGKNTTNNDDTIYVNEEDFNNYYVPKGNKDGKKITFTPEEKKCRIIKSLLTATPQSFGNNSSPSNSSLSPNSSSNPLPLSSPSPSPAFSPNPLPPTPPNPLPSSNPSPLPNIPDFPSSNQSKYDQATFLQNQGFRYLLEGNVPNAKSSFQAAFNIYPTLYNIDEINKLLDQVLDQKLDQKDELEIPAIYCQIVSKYSWGMPNEIKVQMKQKGNCK</sequence>
<dbReference type="AlphaFoldDB" id="A0A977L2R5"/>
<proteinExistence type="predicted"/>
<feature type="compositionally biased region" description="Low complexity" evidence="1">
    <location>
        <begin position="186"/>
        <end position="205"/>
    </location>
</feature>
<feature type="region of interest" description="Disordered" evidence="1">
    <location>
        <begin position="181"/>
        <end position="248"/>
    </location>
</feature>
<name>A0A977L2R5_9CYAN</name>
<evidence type="ECO:0000256" key="1">
    <source>
        <dbReference type="SAM" id="MobiDB-lite"/>
    </source>
</evidence>
<protein>
    <submittedName>
        <fullName evidence="2">Uncharacterized protein</fullName>
    </submittedName>
</protein>
<dbReference type="KEGG" id="wna:KA717_12370"/>